<protein>
    <submittedName>
        <fullName evidence="1">Uncharacterized protein</fullName>
    </submittedName>
</protein>
<name>A0ACC0KVG1_CHOFU</name>
<evidence type="ECO:0000313" key="1">
    <source>
        <dbReference type="EMBL" id="KAI8440467.1"/>
    </source>
</evidence>
<gene>
    <name evidence="1" type="ORF">MSG28_001754</name>
</gene>
<evidence type="ECO:0000313" key="2">
    <source>
        <dbReference type="Proteomes" id="UP001064048"/>
    </source>
</evidence>
<proteinExistence type="predicted"/>
<keyword evidence="2" id="KW-1185">Reference proteome</keyword>
<organism evidence="1 2">
    <name type="scientific">Choristoneura fumiferana</name>
    <name type="common">Spruce budworm moth</name>
    <name type="synonym">Archips fumiferana</name>
    <dbReference type="NCBI Taxonomy" id="7141"/>
    <lineage>
        <taxon>Eukaryota</taxon>
        <taxon>Metazoa</taxon>
        <taxon>Ecdysozoa</taxon>
        <taxon>Arthropoda</taxon>
        <taxon>Hexapoda</taxon>
        <taxon>Insecta</taxon>
        <taxon>Pterygota</taxon>
        <taxon>Neoptera</taxon>
        <taxon>Endopterygota</taxon>
        <taxon>Lepidoptera</taxon>
        <taxon>Glossata</taxon>
        <taxon>Ditrysia</taxon>
        <taxon>Tortricoidea</taxon>
        <taxon>Tortricidae</taxon>
        <taxon>Tortricinae</taxon>
        <taxon>Choristoneura</taxon>
    </lineage>
</organism>
<reference evidence="1 2" key="1">
    <citation type="journal article" date="2022" name="Genome Biol. Evol.">
        <title>The Spruce Budworm Genome: Reconstructing the Evolutionary History of Antifreeze Proteins.</title>
        <authorList>
            <person name="Beliveau C."/>
            <person name="Gagne P."/>
            <person name="Picq S."/>
            <person name="Vernygora O."/>
            <person name="Keeling C.I."/>
            <person name="Pinkney K."/>
            <person name="Doucet D."/>
            <person name="Wen F."/>
            <person name="Johnston J.S."/>
            <person name="Maaroufi H."/>
            <person name="Boyle B."/>
            <person name="Laroche J."/>
            <person name="Dewar K."/>
            <person name="Juretic N."/>
            <person name="Blackburn G."/>
            <person name="Nisole A."/>
            <person name="Brunet B."/>
            <person name="Brandao M."/>
            <person name="Lumley L."/>
            <person name="Duan J."/>
            <person name="Quan G."/>
            <person name="Lucarotti C.J."/>
            <person name="Roe A.D."/>
            <person name="Sperling F.A.H."/>
            <person name="Levesque R.C."/>
            <person name="Cusson M."/>
        </authorList>
    </citation>
    <scope>NUCLEOTIDE SEQUENCE [LARGE SCALE GENOMIC DNA]</scope>
    <source>
        <strain evidence="1">Glfc:IPQL:Cfum</strain>
    </source>
</reference>
<dbReference type="Proteomes" id="UP001064048">
    <property type="component" value="Chromosome 2"/>
</dbReference>
<accession>A0ACC0KVG1</accession>
<dbReference type="EMBL" id="CM046102">
    <property type="protein sequence ID" value="KAI8440467.1"/>
    <property type="molecule type" value="Genomic_DNA"/>
</dbReference>
<comment type="caution">
    <text evidence="1">The sequence shown here is derived from an EMBL/GenBank/DDBJ whole genome shotgun (WGS) entry which is preliminary data.</text>
</comment>
<sequence length="377" mass="42113">MRENFLSNCEKSFLQRIVSEGHRLDGRNYDESRKLDIAFGSEYGSCMVSLGETKVLAQVSCEVVQPKLTRPNEGVLYINVELSPMAGPQFEANRQTDLTVYLNRLLEKCYKDSKCIDLETLCIVAEEKVWSLRVDLKVLNHAGNLIECASIAALCSLAHFKRPDVTRNGDTITIHTMAEKDPIPTVLYHYPICLTFAIFSNDIMISDPSFIEESVCTSSTEEGINTGGGLLVIGMNQYKELCLLDLTGAAIYNSNLVHKAITSAATRCKEIVDMVKKCIVSDDTLRQKRVKINFSDLITSEHILSLSRKDVSIRLKQYNVDELPAKEEDMEEDIEPEPSKYDVVSSVPQTAEVISKKSGSSWVEISSESEEDCTIVD</sequence>